<reference evidence="6 7" key="1">
    <citation type="submission" date="2019-03" db="EMBL/GenBank/DDBJ databases">
        <title>Ruegeria lutea sp. nov., a novel strain, isolated from marine sediment, the Masan Bay, South Korea.</title>
        <authorList>
            <person name="Kim J."/>
            <person name="Kim D.-Y."/>
            <person name="Lee S.-S."/>
        </authorList>
    </citation>
    <scope>NUCLEOTIDE SEQUENCE [LARGE SCALE GENOMIC DNA]</scope>
    <source>
        <strain evidence="6 7">318-1</strain>
    </source>
</reference>
<evidence type="ECO:0000256" key="1">
    <source>
        <dbReference type="ARBA" id="ARBA00004127"/>
    </source>
</evidence>
<dbReference type="OrthoDB" id="9789677at2"/>
<dbReference type="Proteomes" id="UP000295301">
    <property type="component" value="Unassembled WGS sequence"/>
</dbReference>
<dbReference type="CDD" id="cd02432">
    <property type="entry name" value="Nodulin-21_like_1"/>
    <property type="match status" value="1"/>
</dbReference>
<evidence type="ECO:0000256" key="4">
    <source>
        <dbReference type="ARBA" id="ARBA00023136"/>
    </source>
</evidence>
<sequence>MSRISHSEVHMVHRIGWLRAAVLGANDGLVSTASLVVGVAAAGSGRPEILIAGLAGLVAGAMSMAAGEYVSVSSQTDAEQADIARETRELRETPEAELDELTRIYVARGLDDGLARQVAIQLTEKDALGAHSRDELGISETVTAHPIQAALVSAATFAVGAVIPLIIAALVPAAQITLVVAVTTLIALSVLGGLGASVGGAGIVKGAVRVTFWGALAMAATAAVGMIFGVTVG</sequence>
<dbReference type="AlphaFoldDB" id="A0A4V6PMA8"/>
<evidence type="ECO:0000313" key="6">
    <source>
        <dbReference type="EMBL" id="TDK51441.1"/>
    </source>
</evidence>
<feature type="transmembrane region" description="Helical" evidence="5">
    <location>
        <begin position="210"/>
        <end position="232"/>
    </location>
</feature>
<evidence type="ECO:0000256" key="5">
    <source>
        <dbReference type="SAM" id="Phobius"/>
    </source>
</evidence>
<evidence type="ECO:0000256" key="2">
    <source>
        <dbReference type="ARBA" id="ARBA00022692"/>
    </source>
</evidence>
<comment type="caution">
    <text evidence="6">The sequence shown here is derived from an EMBL/GenBank/DDBJ whole genome shotgun (WGS) entry which is preliminary data.</text>
</comment>
<keyword evidence="3 5" id="KW-1133">Transmembrane helix</keyword>
<dbReference type="Pfam" id="PF01988">
    <property type="entry name" value="VIT1"/>
    <property type="match status" value="1"/>
</dbReference>
<proteinExistence type="predicted"/>
<dbReference type="GO" id="GO:0012505">
    <property type="term" value="C:endomembrane system"/>
    <property type="evidence" value="ECO:0007669"/>
    <property type="project" value="UniProtKB-SubCell"/>
</dbReference>
<evidence type="ECO:0000313" key="7">
    <source>
        <dbReference type="Proteomes" id="UP000295301"/>
    </source>
</evidence>
<organism evidence="6 7">
    <name type="scientific">Antarcticimicrobium luteum</name>
    <dbReference type="NCBI Taxonomy" id="2547397"/>
    <lineage>
        <taxon>Bacteria</taxon>
        <taxon>Pseudomonadati</taxon>
        <taxon>Pseudomonadota</taxon>
        <taxon>Alphaproteobacteria</taxon>
        <taxon>Rhodobacterales</taxon>
        <taxon>Paracoccaceae</taxon>
        <taxon>Antarcticimicrobium</taxon>
    </lineage>
</organism>
<dbReference type="GO" id="GO:0030026">
    <property type="term" value="P:intracellular manganese ion homeostasis"/>
    <property type="evidence" value="ECO:0007669"/>
    <property type="project" value="InterPro"/>
</dbReference>
<accession>A0A4V6PMA8</accession>
<evidence type="ECO:0000256" key="3">
    <source>
        <dbReference type="ARBA" id="ARBA00022989"/>
    </source>
</evidence>
<feature type="transmembrane region" description="Helical" evidence="5">
    <location>
        <begin position="21"/>
        <end position="43"/>
    </location>
</feature>
<feature type="transmembrane region" description="Helical" evidence="5">
    <location>
        <begin position="149"/>
        <end position="170"/>
    </location>
</feature>
<dbReference type="GO" id="GO:0005384">
    <property type="term" value="F:manganese ion transmembrane transporter activity"/>
    <property type="evidence" value="ECO:0007669"/>
    <property type="project" value="InterPro"/>
</dbReference>
<dbReference type="RefSeq" id="WP_133358294.1">
    <property type="nucleotide sequence ID" value="NZ_SMUV01000046.1"/>
</dbReference>
<dbReference type="PANTHER" id="PTHR31851">
    <property type="entry name" value="FE(2+)/MN(2+) TRANSPORTER PCL1"/>
    <property type="match status" value="1"/>
</dbReference>
<comment type="subcellular location">
    <subcellularLocation>
        <location evidence="1">Endomembrane system</location>
        <topology evidence="1">Multi-pass membrane protein</topology>
    </subcellularLocation>
</comment>
<feature type="transmembrane region" description="Helical" evidence="5">
    <location>
        <begin position="176"/>
        <end position="198"/>
    </location>
</feature>
<name>A0A4V6PMA8_9RHOB</name>
<dbReference type="EMBL" id="SMUV01000046">
    <property type="protein sequence ID" value="TDK51441.1"/>
    <property type="molecule type" value="Genomic_DNA"/>
</dbReference>
<feature type="transmembrane region" description="Helical" evidence="5">
    <location>
        <begin position="49"/>
        <end position="70"/>
    </location>
</feature>
<gene>
    <name evidence="6" type="ORF">E1832_03215</name>
</gene>
<protein>
    <submittedName>
        <fullName evidence="6">VIT family protein</fullName>
    </submittedName>
</protein>
<keyword evidence="2 5" id="KW-0812">Transmembrane</keyword>
<keyword evidence="7" id="KW-1185">Reference proteome</keyword>
<keyword evidence="4 5" id="KW-0472">Membrane</keyword>
<dbReference type="InterPro" id="IPR008217">
    <property type="entry name" value="Ccc1_fam"/>
</dbReference>